<evidence type="ECO:0000313" key="2">
    <source>
        <dbReference type="Proteomes" id="UP000561045"/>
    </source>
</evidence>
<dbReference type="Proteomes" id="UP000561045">
    <property type="component" value="Unassembled WGS sequence"/>
</dbReference>
<protein>
    <submittedName>
        <fullName evidence="1">Uncharacterized protein</fullName>
    </submittedName>
</protein>
<gene>
    <name evidence="1" type="ORF">GGR36_002790</name>
</gene>
<dbReference type="AlphaFoldDB" id="A0A840BLU7"/>
<sequence length="251" mass="28212">MRFDGHEFAQMVNYMAVGAVQGAALSLHDRVKAALPTLGIQDRNGDFLLYSAMPAVRKYLSDPGGNHSFFTSLLDEVARAVVCLDLERGLSAFVHLYRALEKLSFAFPLYHARQNVSYMKAYDQLKGYFKGGELEFCSNFSRQLLSRDPLLAGEVCRMEFNDPISPRIVAYINEKNRQATVSGGQSIDVCLKDAFDFLVTLRNHYFHHLAGSNYSLDSRDVPRPDAFFLHPTRVGLRLIGAIFSKMVEDSV</sequence>
<proteinExistence type="predicted"/>
<dbReference type="EMBL" id="JACIET010000002">
    <property type="protein sequence ID" value="MBB4013444.1"/>
    <property type="molecule type" value="Genomic_DNA"/>
</dbReference>
<comment type="caution">
    <text evidence="1">The sequence shown here is derived from an EMBL/GenBank/DDBJ whole genome shotgun (WGS) entry which is preliminary data.</text>
</comment>
<organism evidence="1 2">
    <name type="scientific">Niveibacterium umoris</name>
    <dbReference type="NCBI Taxonomy" id="1193620"/>
    <lineage>
        <taxon>Bacteria</taxon>
        <taxon>Pseudomonadati</taxon>
        <taxon>Pseudomonadota</taxon>
        <taxon>Betaproteobacteria</taxon>
        <taxon>Rhodocyclales</taxon>
        <taxon>Rhodocyclaceae</taxon>
        <taxon>Niveibacterium</taxon>
    </lineage>
</organism>
<keyword evidence="2" id="KW-1185">Reference proteome</keyword>
<evidence type="ECO:0000313" key="1">
    <source>
        <dbReference type="EMBL" id="MBB4013444.1"/>
    </source>
</evidence>
<dbReference type="RefSeq" id="WP_183635314.1">
    <property type="nucleotide sequence ID" value="NZ_BAABLE010000005.1"/>
</dbReference>
<name>A0A840BLU7_9RHOO</name>
<accession>A0A840BLU7</accession>
<reference evidence="1 2" key="1">
    <citation type="submission" date="2020-08" db="EMBL/GenBank/DDBJ databases">
        <title>Genomic Encyclopedia of Type Strains, Phase IV (KMG-IV): sequencing the most valuable type-strain genomes for metagenomic binning, comparative biology and taxonomic classification.</title>
        <authorList>
            <person name="Goeker M."/>
        </authorList>
    </citation>
    <scope>NUCLEOTIDE SEQUENCE [LARGE SCALE GENOMIC DNA]</scope>
    <source>
        <strain evidence="1 2">DSM 106739</strain>
    </source>
</reference>